<keyword evidence="2" id="KW-0472">Membrane</keyword>
<proteinExistence type="predicted"/>
<evidence type="ECO:0000313" key="3">
    <source>
        <dbReference type="EMBL" id="OGC21765.1"/>
    </source>
</evidence>
<evidence type="ECO:0000313" key="4">
    <source>
        <dbReference type="Proteomes" id="UP000178417"/>
    </source>
</evidence>
<reference evidence="3 4" key="1">
    <citation type="journal article" date="2016" name="Nat. Commun.">
        <title>Thousands of microbial genomes shed light on interconnected biogeochemical processes in an aquifer system.</title>
        <authorList>
            <person name="Anantharaman K."/>
            <person name="Brown C.T."/>
            <person name="Hug L.A."/>
            <person name="Sharon I."/>
            <person name="Castelle C.J."/>
            <person name="Probst A.J."/>
            <person name="Thomas B.C."/>
            <person name="Singh A."/>
            <person name="Wilkins M.J."/>
            <person name="Karaoz U."/>
            <person name="Brodie E.L."/>
            <person name="Williams K.H."/>
            <person name="Hubbard S.S."/>
            <person name="Banfield J.F."/>
        </authorList>
    </citation>
    <scope>NUCLEOTIDE SEQUENCE [LARGE SCALE GENOMIC DNA]</scope>
</reference>
<name>A0A1F4SMV6_UNCSA</name>
<sequence>MEFLTTINWVTFFVGVGVAFIIYNTFQIIRYTLIKKKAEEDIKKLDNKIASVNKELENAKKTLQEQLKNLQK</sequence>
<keyword evidence="2" id="KW-1133">Transmembrane helix</keyword>
<keyword evidence="1" id="KW-0175">Coiled coil</keyword>
<gene>
    <name evidence="3" type="ORF">A2310_00465</name>
</gene>
<dbReference type="Proteomes" id="UP000178417">
    <property type="component" value="Unassembled WGS sequence"/>
</dbReference>
<feature type="transmembrane region" description="Helical" evidence="2">
    <location>
        <begin position="6"/>
        <end position="26"/>
    </location>
</feature>
<feature type="coiled-coil region" evidence="1">
    <location>
        <begin position="28"/>
        <end position="69"/>
    </location>
</feature>
<comment type="caution">
    <text evidence="3">The sequence shown here is derived from an EMBL/GenBank/DDBJ whole genome shotgun (WGS) entry which is preliminary data.</text>
</comment>
<dbReference type="AlphaFoldDB" id="A0A1F4SMV6"/>
<protein>
    <submittedName>
        <fullName evidence="3">Uncharacterized protein</fullName>
    </submittedName>
</protein>
<evidence type="ECO:0000256" key="1">
    <source>
        <dbReference type="SAM" id="Coils"/>
    </source>
</evidence>
<organism evidence="3 4">
    <name type="scientific">candidate division WOR-1 bacterium RIFOXYB2_FULL_37_13</name>
    <dbReference type="NCBI Taxonomy" id="1802579"/>
    <lineage>
        <taxon>Bacteria</taxon>
        <taxon>Bacillati</taxon>
        <taxon>Saganbacteria</taxon>
    </lineage>
</organism>
<dbReference type="STRING" id="1802579.A2310_00465"/>
<evidence type="ECO:0000256" key="2">
    <source>
        <dbReference type="SAM" id="Phobius"/>
    </source>
</evidence>
<accession>A0A1F4SMV6</accession>
<dbReference type="EMBL" id="MEUB01000036">
    <property type="protein sequence ID" value="OGC21765.1"/>
    <property type="molecule type" value="Genomic_DNA"/>
</dbReference>
<keyword evidence="2" id="KW-0812">Transmembrane</keyword>